<dbReference type="PANTHER" id="PTHR32182:SF0">
    <property type="entry name" value="DNA REPLICATION AND REPAIR PROTEIN RECF"/>
    <property type="match status" value="1"/>
</dbReference>
<evidence type="ECO:0000313" key="1">
    <source>
        <dbReference type="EMBL" id="EKC69802.1"/>
    </source>
</evidence>
<accession>K1T9E4</accession>
<dbReference type="Pfam" id="PF13555">
    <property type="entry name" value="AAA_29"/>
    <property type="match status" value="1"/>
</dbReference>
<feature type="non-terminal residue" evidence="1">
    <location>
        <position position="110"/>
    </location>
</feature>
<dbReference type="AlphaFoldDB" id="K1T9E4"/>
<organism evidence="1">
    <name type="scientific">human gut metagenome</name>
    <dbReference type="NCBI Taxonomy" id="408170"/>
    <lineage>
        <taxon>unclassified sequences</taxon>
        <taxon>metagenomes</taxon>
        <taxon>organismal metagenomes</taxon>
    </lineage>
</organism>
<protein>
    <submittedName>
        <fullName evidence="1">SMC domain-containing protein</fullName>
    </submittedName>
</protein>
<dbReference type="Gene3D" id="3.40.50.300">
    <property type="entry name" value="P-loop containing nucleotide triphosphate hydrolases"/>
    <property type="match status" value="1"/>
</dbReference>
<name>K1T9E4_9ZZZZ</name>
<dbReference type="SUPFAM" id="SSF52540">
    <property type="entry name" value="P-loop containing nucleoside triphosphate hydrolases"/>
    <property type="match status" value="1"/>
</dbReference>
<dbReference type="GO" id="GO:0006302">
    <property type="term" value="P:double-strand break repair"/>
    <property type="evidence" value="ECO:0007669"/>
    <property type="project" value="TreeGrafter"/>
</dbReference>
<dbReference type="GO" id="GO:0000731">
    <property type="term" value="P:DNA synthesis involved in DNA repair"/>
    <property type="evidence" value="ECO:0007669"/>
    <property type="project" value="TreeGrafter"/>
</dbReference>
<reference evidence="1" key="1">
    <citation type="journal article" date="2013" name="Environ. Microbiol.">
        <title>Microbiota from the distal guts of lean and obese adolescents exhibit partial functional redundancy besides clear differences in community structure.</title>
        <authorList>
            <person name="Ferrer M."/>
            <person name="Ruiz A."/>
            <person name="Lanza F."/>
            <person name="Haange S.B."/>
            <person name="Oberbach A."/>
            <person name="Till H."/>
            <person name="Bargiela R."/>
            <person name="Campoy C."/>
            <person name="Segura M.T."/>
            <person name="Richter M."/>
            <person name="von Bergen M."/>
            <person name="Seifert J."/>
            <person name="Suarez A."/>
        </authorList>
    </citation>
    <scope>NUCLEOTIDE SEQUENCE</scope>
</reference>
<proteinExistence type="predicted"/>
<comment type="caution">
    <text evidence="1">The sequence shown here is derived from an EMBL/GenBank/DDBJ whole genome shotgun (WGS) entry which is preliminary data.</text>
</comment>
<sequence>MKKLERMLLINWHYISKEMIEFSNINFLTGKNGSGKSTIIDALQLLLLGDTRGNFFNKAANDRTERTLEGYLRGEIGDDGDTGYKYLRSGKFSSYIVCEFYDTVTRKKFL</sequence>
<dbReference type="EMBL" id="AJWZ01002860">
    <property type="protein sequence ID" value="EKC69802.1"/>
    <property type="molecule type" value="Genomic_DNA"/>
</dbReference>
<dbReference type="InterPro" id="IPR027417">
    <property type="entry name" value="P-loop_NTPase"/>
</dbReference>
<dbReference type="PANTHER" id="PTHR32182">
    <property type="entry name" value="DNA REPLICATION AND REPAIR PROTEIN RECF"/>
    <property type="match status" value="1"/>
</dbReference>
<gene>
    <name evidence="1" type="ORF">OBE_04228</name>
</gene>